<feature type="region of interest" description="Disordered" evidence="1">
    <location>
        <begin position="1"/>
        <end position="39"/>
    </location>
</feature>
<reference evidence="2" key="1">
    <citation type="submission" date="2020-02" db="EMBL/GenBank/DDBJ databases">
        <authorList>
            <person name="Meier V. D."/>
        </authorList>
    </citation>
    <scope>NUCLEOTIDE SEQUENCE</scope>
    <source>
        <strain evidence="2">AVDCRST_MAG01</strain>
    </source>
</reference>
<name>A0A6J4QP79_9ACTN</name>
<gene>
    <name evidence="2" type="ORF">AVDCRST_MAG01-01-4552</name>
</gene>
<dbReference type="EMBL" id="CADCUW010000590">
    <property type="protein sequence ID" value="CAA9450747.1"/>
    <property type="molecule type" value="Genomic_DNA"/>
</dbReference>
<feature type="non-terminal residue" evidence="2">
    <location>
        <position position="39"/>
    </location>
</feature>
<feature type="non-terminal residue" evidence="2">
    <location>
        <position position="1"/>
    </location>
</feature>
<sequence>EREDRSRIRRPRAARRRGIPRSRLQHDSRAGPGRVAGRR</sequence>
<evidence type="ECO:0000313" key="2">
    <source>
        <dbReference type="EMBL" id="CAA9450747.1"/>
    </source>
</evidence>
<evidence type="ECO:0000256" key="1">
    <source>
        <dbReference type="SAM" id="MobiDB-lite"/>
    </source>
</evidence>
<accession>A0A6J4QP79</accession>
<organism evidence="2">
    <name type="scientific">uncultured Rubrobacteraceae bacterium</name>
    <dbReference type="NCBI Taxonomy" id="349277"/>
    <lineage>
        <taxon>Bacteria</taxon>
        <taxon>Bacillati</taxon>
        <taxon>Actinomycetota</taxon>
        <taxon>Rubrobacteria</taxon>
        <taxon>Rubrobacterales</taxon>
        <taxon>Rubrobacteraceae</taxon>
        <taxon>environmental samples</taxon>
    </lineage>
</organism>
<feature type="compositionally biased region" description="Basic residues" evidence="1">
    <location>
        <begin position="7"/>
        <end position="20"/>
    </location>
</feature>
<protein>
    <submittedName>
        <fullName evidence="2">Uncharacterized protein</fullName>
    </submittedName>
</protein>
<proteinExistence type="predicted"/>
<dbReference type="AlphaFoldDB" id="A0A6J4QP79"/>